<feature type="region of interest" description="Disordered" evidence="1">
    <location>
        <begin position="1366"/>
        <end position="1474"/>
    </location>
</feature>
<feature type="region of interest" description="Disordered" evidence="1">
    <location>
        <begin position="1504"/>
        <end position="1550"/>
    </location>
</feature>
<feature type="region of interest" description="Disordered" evidence="1">
    <location>
        <begin position="531"/>
        <end position="550"/>
    </location>
</feature>
<dbReference type="EMBL" id="JAFHKP010000015">
    <property type="protein sequence ID" value="KAG5482729.1"/>
    <property type="molecule type" value="Genomic_DNA"/>
</dbReference>
<name>A0A836GYY5_LEIEN</name>
<dbReference type="RefSeq" id="XP_067694419.1">
    <property type="nucleotide sequence ID" value="XM_067838425.1"/>
</dbReference>
<feature type="region of interest" description="Disordered" evidence="1">
    <location>
        <begin position="1125"/>
        <end position="1144"/>
    </location>
</feature>
<feature type="region of interest" description="Disordered" evidence="1">
    <location>
        <begin position="2352"/>
        <end position="2374"/>
    </location>
</feature>
<comment type="caution">
    <text evidence="2">The sequence shown here is derived from an EMBL/GenBank/DDBJ whole genome shotgun (WGS) entry which is preliminary data.</text>
</comment>
<evidence type="ECO:0000256" key="1">
    <source>
        <dbReference type="SAM" id="MobiDB-lite"/>
    </source>
</evidence>
<feature type="compositionally biased region" description="Low complexity" evidence="1">
    <location>
        <begin position="255"/>
        <end position="270"/>
    </location>
</feature>
<feature type="region of interest" description="Disordered" evidence="1">
    <location>
        <begin position="1818"/>
        <end position="1843"/>
    </location>
</feature>
<feature type="region of interest" description="Disordered" evidence="1">
    <location>
        <begin position="343"/>
        <end position="433"/>
    </location>
</feature>
<feature type="compositionally biased region" description="Low complexity" evidence="1">
    <location>
        <begin position="411"/>
        <end position="428"/>
    </location>
</feature>
<dbReference type="KEGG" id="lenr:94173935"/>
<dbReference type="Proteomes" id="UP000674179">
    <property type="component" value="Chromosome 15"/>
</dbReference>
<feature type="region of interest" description="Disordered" evidence="1">
    <location>
        <begin position="900"/>
        <end position="933"/>
    </location>
</feature>
<feature type="region of interest" description="Disordered" evidence="1">
    <location>
        <begin position="1562"/>
        <end position="1667"/>
    </location>
</feature>
<feature type="compositionally biased region" description="Basic and acidic residues" evidence="1">
    <location>
        <begin position="1419"/>
        <end position="1429"/>
    </location>
</feature>
<feature type="compositionally biased region" description="Polar residues" evidence="1">
    <location>
        <begin position="1512"/>
        <end position="1539"/>
    </location>
</feature>
<proteinExistence type="predicted"/>
<feature type="compositionally biased region" description="Low complexity" evidence="1">
    <location>
        <begin position="14"/>
        <end position="26"/>
    </location>
</feature>
<feature type="compositionally biased region" description="Pro residues" evidence="1">
    <location>
        <begin position="2360"/>
        <end position="2369"/>
    </location>
</feature>
<feature type="region of interest" description="Disordered" evidence="1">
    <location>
        <begin position="251"/>
        <end position="270"/>
    </location>
</feature>
<feature type="compositionally biased region" description="Basic and acidic residues" evidence="1">
    <location>
        <begin position="364"/>
        <end position="378"/>
    </location>
</feature>
<feature type="region of interest" description="Disordered" evidence="1">
    <location>
        <begin position="1909"/>
        <end position="1928"/>
    </location>
</feature>
<dbReference type="GeneID" id="94173935"/>
<protein>
    <submittedName>
        <fullName evidence="2">Uncharacterized protein</fullName>
    </submittedName>
</protein>
<feature type="compositionally biased region" description="Polar residues" evidence="1">
    <location>
        <begin position="1384"/>
        <end position="1397"/>
    </location>
</feature>
<sequence>MRVSPRKGAKPAASQSHPSTSPLSSSGETAAVRLYDLDAVFLSKTVVSLADVFAHSVNGPFDVSPLHSPRQQGAAQQQQQQKLQSAAVTAASLPYTDDAYLSRSTSDAPLAHMRAANLPFSGGSAPYTSLSPKLAAWRASTRAAALRPKPVVRGADGRWRAVSPDRGAAAMSTTTACSKPPSQGAGARIRLVPLDSYHFLLTYRDVDLSGQLCNRCDQRAATATAERLSAASPGCRPPRSGICVVRRLEGEQRDATSASPSPKAASAGAAPTTYPTLSRIAHGLPLEAFDGWVRDYTVYGLSCNEAVLHAAWRDKTRERTEGAFATPAGAVVEVGESTAAVHEAAGGGGRGDRRCEGVGGVDIDGSRERSSGDVKVDEAATEEGEDGITFVPADAGQATRVSPSLDRLHCSSTTTSSLAVTSTPSPSTERYKDSSVGMATRVARKEGSGVPESVPASLNSAAAQGYQQKFLLWEEEQQRAERASAQLRHRFLVSDSAQHAIWALEVRLPAMEVRAVSPAEFYTPEAWESAEEVPTSARHDGEGGSDAGNDVSTECCAAKTREEPTAGPPPGLAFPRKKPASTITHGHAAASSHLGPVKICPGANAPGQRSPSPADPSTTVNVVAADNPGDSRPHGGASCSTQRCSLSVSSASPSLAMAEAMPTPLIGGARGFVDGHFSIARFRSPGALCWSTDEDDDEDKRYIAGGGSDSDDDAEYEVFTASHESHGRGRVPTKRPRVDPMSRLRRRRCTVLFISDMGNCAIRYANFQNRLVRTITGVDGVPGYRDGSCVSSLLRGATALAWCSAGLLFTDGANNVLRLITGIRKRRTQEHEHSSGEDAIGAGTGAPSARCATGTSVAEIQTLNEREVHLQTSTATEQPRCVGDKPTDQSFSSLLATAVESEDGAPQAPQPAPSSSSPPSATPQGMLPSSSCKGDGPAIVMPRVWTLAGCARSTDVDQCTGADASRGSYIDCAVPSRACFGYISDMALWTDETGDTQVLLVDQTHHALRILDAHGGVSTYVGPVDYEVSSMALPSTTSTPVVDSLPPGLVFPCCLTVGALIKERSPLLLSATNTAAATMITPQPYLYSSSPLLFTASAVTGTVSVLLPTSQRSVRTPWNVLESQHRHRVAEDREAEEEARNGDDEGASVFAAIRGALELGVATEGRRIIGEVTTPSLRHVVVGWAADEADGGQAGSAHAARRRLRAESSQQALQYLRLRFPWLLPPPVPQLSTRLVAGCSCHVSGKRRGTAAAGPVPAGEAVGLHVRSGSSSKGVGAPPVCDGGRPGTVPATSTPAVRSVQERLLFQSPPRRPPITAHRSTSAIAHAPAAPAVEEVAALWVKPTLLSATPPRIVEVLHGTHLSDDVAGDGAAASTQREPCAGRTSPSCATLQLSSDGNPKINEDKDGSRHSSSGSSHQQLKDGEDEQKAHGSGVGGRRAVAKWLAPPLKSVSRSPSGNSCRGQQPQQPVGLAAHPSEEPSLAYAGRFQEWTPEQRQQRLRSTLEIPIPAGRVSTSPSATPRALHQQQQQDEGNGSPSHGRQSEEGRLSSRSPEQLLLLQALSSPISSSRSPRRRTTSPSNLSGRGSPPLTPRAMAAHQLMHRRRTSRSSTAPHMPSTEGGARGSTERQSATFAADRDGITPQPQTQQQAGSQGSAARAEPLALSASPDRRNLLPCRADQQLHRAYDAAVRRLFRVYHYLAAKIVTTTAAASAAPVAAGATGKSGGADPRIAAVRSRRGSSPSPRAMPQPREVEKYTMSFTAFFRFLVLTGYADYLAEVAVAADAQGKDGADLRTVGRAQSVPPPASLLCRLSQVQRRQSSSSGGGVGATAAGTSSLFSRTRPPTCSDVRVVPLAATDARAIAAVLYDCGVRRKGYHTVTQMDFQSFRRAVLLLYTWARTASWAETAKKSDTAGHGSVQGTRCSTRRNAGRRSGADAAAFAYVDAVPSLDALTSEEVVAAYVAVYEHAVRCIPALAMSFGSEGIKQADENHPVAEGCDSMRQRSDMRRHDRPVSSMRALARAPSPLLAVNADSSGATPPCLRALERSMGPSQRGGGVGGPAAGVDDVITPPMSPIATTGAVDDVSCLAIDGGDTVKVREAVPREAASAAQSSNDADAFSPPRGLTPHETVALDELLRLLQRNESTLRQLFEAYSVPITVHRSPQYEAPLSAALAAASSACSLPSSSPEVSLVLGDGGKATARQPRHASASSLASMHVDVSPATKHHSVVRRRNRPAAGFACPTRSSMPAAAAAAIAALDTVHDAALLSSVPTSQHDVWWKVQQLYTMSALENKEAYERTSHVLHVVTFKLFVELWRTLDVFPSLMRMGAMQQAFCDALTTPMLRGLALAPRKGADALPRPQEQPPSPSLPPSAAQPNRRIVEQLCRHGGLPYACFVESFVRVALTVFSHKVDRIAYPTATAKTAGLMQWCNKQVTLGLAGKRVQQQVSVTVTGAHASSMRLSMTPTGAVSASTVAARAPRAVGVFPHQLRLFCVPSVSRARAASPETG</sequence>
<feature type="compositionally biased region" description="Low complexity" evidence="1">
    <location>
        <begin position="2104"/>
        <end position="2118"/>
    </location>
</feature>
<feature type="region of interest" description="Disordered" evidence="1">
    <location>
        <begin position="2101"/>
        <end position="2121"/>
    </location>
</feature>
<reference evidence="2 3" key="1">
    <citation type="submission" date="2021-02" db="EMBL/GenBank/DDBJ databases">
        <title>Leishmania (Mundinia) enrietti genome sequencing and assembly.</title>
        <authorList>
            <person name="Almutairi H."/>
            <person name="Gatherer D."/>
        </authorList>
    </citation>
    <scope>NUCLEOTIDE SEQUENCE [LARGE SCALE GENOMIC DNA]</scope>
    <source>
        <strain evidence="2">CUR178</strain>
    </source>
</reference>
<evidence type="ECO:0000313" key="3">
    <source>
        <dbReference type="Proteomes" id="UP000674179"/>
    </source>
</evidence>
<feature type="region of interest" description="Disordered" evidence="1">
    <location>
        <begin position="1267"/>
        <end position="1294"/>
    </location>
</feature>
<organism evidence="2 3">
    <name type="scientific">Leishmania enriettii</name>
    <dbReference type="NCBI Taxonomy" id="5663"/>
    <lineage>
        <taxon>Eukaryota</taxon>
        <taxon>Discoba</taxon>
        <taxon>Euglenozoa</taxon>
        <taxon>Kinetoplastea</taxon>
        <taxon>Metakinetoplastina</taxon>
        <taxon>Trypanosomatida</taxon>
        <taxon>Trypanosomatidae</taxon>
        <taxon>Leishmaniinae</taxon>
        <taxon>Leishmania</taxon>
    </lineage>
</organism>
<feature type="region of interest" description="Disordered" evidence="1">
    <location>
        <begin position="1"/>
        <end position="26"/>
    </location>
</feature>
<dbReference type="OrthoDB" id="273823at2759"/>
<gene>
    <name evidence="2" type="ORF">CUR178_06766</name>
</gene>
<feature type="compositionally biased region" description="Polar residues" evidence="1">
    <location>
        <begin position="1451"/>
        <end position="1467"/>
    </location>
</feature>
<feature type="region of interest" description="Disordered" evidence="1">
    <location>
        <begin position="826"/>
        <end position="853"/>
    </location>
</feature>
<feature type="compositionally biased region" description="Low complexity" evidence="1">
    <location>
        <begin position="1640"/>
        <end position="1655"/>
    </location>
</feature>
<keyword evidence="3" id="KW-1185">Reference proteome</keyword>
<evidence type="ECO:0000313" key="2">
    <source>
        <dbReference type="EMBL" id="KAG5482729.1"/>
    </source>
</evidence>
<accession>A0A836GYY5</accession>
<feature type="compositionally biased region" description="Low complexity" evidence="1">
    <location>
        <begin position="913"/>
        <end position="924"/>
    </location>
</feature>